<accession>G4TES2</accession>
<feature type="compositionally biased region" description="Basic and acidic residues" evidence="1">
    <location>
        <begin position="417"/>
        <end position="430"/>
    </location>
</feature>
<evidence type="ECO:0000313" key="3">
    <source>
        <dbReference type="EMBL" id="CCA69813.1"/>
    </source>
</evidence>
<name>G4TES2_SERID</name>
<dbReference type="OMA" id="EFRIMEC"/>
<feature type="compositionally biased region" description="Basic and acidic residues" evidence="1">
    <location>
        <begin position="445"/>
        <end position="466"/>
    </location>
</feature>
<dbReference type="eggNOG" id="KOG0971">
    <property type="taxonomic scope" value="Eukaryota"/>
</dbReference>
<organism evidence="3 4">
    <name type="scientific">Serendipita indica (strain DSM 11827)</name>
    <name type="common">Root endophyte fungus</name>
    <name type="synonym">Piriformospora indica</name>
    <dbReference type="NCBI Taxonomy" id="1109443"/>
    <lineage>
        <taxon>Eukaryota</taxon>
        <taxon>Fungi</taxon>
        <taxon>Dikarya</taxon>
        <taxon>Basidiomycota</taxon>
        <taxon>Agaricomycotina</taxon>
        <taxon>Agaricomycetes</taxon>
        <taxon>Sebacinales</taxon>
        <taxon>Serendipitaceae</taxon>
        <taxon>Serendipita</taxon>
    </lineage>
</organism>
<dbReference type="SUPFAM" id="SSF57997">
    <property type="entry name" value="Tropomyosin"/>
    <property type="match status" value="1"/>
</dbReference>
<dbReference type="Pfam" id="PF12455">
    <property type="entry name" value="Dynactin"/>
    <property type="match status" value="1"/>
</dbReference>
<dbReference type="InParanoid" id="G4TES2"/>
<evidence type="ECO:0000259" key="2">
    <source>
        <dbReference type="Pfam" id="PF12455"/>
    </source>
</evidence>
<protein>
    <recommendedName>
        <fullName evidence="2">Dynein associated protein domain-containing protein</fullName>
    </recommendedName>
</protein>
<feature type="region of interest" description="Disordered" evidence="1">
    <location>
        <begin position="409"/>
        <end position="474"/>
    </location>
</feature>
<evidence type="ECO:0000256" key="1">
    <source>
        <dbReference type="SAM" id="MobiDB-lite"/>
    </source>
</evidence>
<dbReference type="STRING" id="1109443.G4TES2"/>
<evidence type="ECO:0000313" key="4">
    <source>
        <dbReference type="Proteomes" id="UP000007148"/>
    </source>
</evidence>
<feature type="region of interest" description="Disordered" evidence="1">
    <location>
        <begin position="311"/>
        <end position="333"/>
    </location>
</feature>
<dbReference type="OrthoDB" id="2130750at2759"/>
<gene>
    <name evidence="3" type="ORF">PIIN_03754</name>
</gene>
<dbReference type="AlphaFoldDB" id="G4TES2"/>
<feature type="domain" description="Dynein associated protein" evidence="2">
    <location>
        <begin position="1"/>
        <end position="112"/>
    </location>
</feature>
<sequence>MVNQFEHLAELYLTGTNLDLGERELDLAVALDHDVDFFASTMAWTKTSLLEIFKDDGAYMTERVLAYADRHSDIDNEMGDEELETELVNPLQKLLDQCGNVRTVARKLVKRVEELTNESAALKAEFIPRLSHLTGGSGLMELALKFGIQLAQAVRLYVIEVKEKKDTLNLTRVLTSVRSTAGEIKAGGGTGSWQTVGDLLSQLQRDAADVLALATDSDSEIKTLAAVNVDAERKITQLNEEMQELVRGIKTRDQTIKETVVKVQTMERRMEASKKQADALADLEEQLSKARKQEKAYEEAMEQLQADLDNMEQENSRLKQSLNTSERQASGAAQNVEFELTVPVEGNVEASHLLEQIEALRGTVRFLRTENGYLKGQEMLKEIQALPPLAEIVTGTRYGGVIGVDEPLDPSLLTAESDGRGEELSDDPRGRVARAARQASAGPRKKADAEANTRGQEREGSTEKGGAKGKPSLQALSTESRLLYRELLEYSATPKLVDLGALEQERSRGWVPQRKTAAYQLWERKREGERLRRQVDGLRVQTARLVSIV</sequence>
<comment type="caution">
    <text evidence="3">The sequence shown here is derived from an EMBL/GenBank/DDBJ whole genome shotgun (WGS) entry which is preliminary data.</text>
</comment>
<proteinExistence type="predicted"/>
<dbReference type="EMBL" id="CAFZ01000064">
    <property type="protein sequence ID" value="CCA69813.1"/>
    <property type="molecule type" value="Genomic_DNA"/>
</dbReference>
<dbReference type="InterPro" id="IPR022157">
    <property type="entry name" value="Dynactin"/>
</dbReference>
<dbReference type="Proteomes" id="UP000007148">
    <property type="component" value="Unassembled WGS sequence"/>
</dbReference>
<reference evidence="3 4" key="1">
    <citation type="journal article" date="2011" name="PLoS Pathog.">
        <title>Endophytic Life Strategies Decoded by Genome and Transcriptome Analyses of the Mutualistic Root Symbiont Piriformospora indica.</title>
        <authorList>
            <person name="Zuccaro A."/>
            <person name="Lahrmann U."/>
            <person name="Guldener U."/>
            <person name="Langen G."/>
            <person name="Pfiffi S."/>
            <person name="Biedenkopf D."/>
            <person name="Wong P."/>
            <person name="Samans B."/>
            <person name="Grimm C."/>
            <person name="Basiewicz M."/>
            <person name="Murat C."/>
            <person name="Martin F."/>
            <person name="Kogel K.H."/>
        </authorList>
    </citation>
    <scope>NUCLEOTIDE SEQUENCE [LARGE SCALE GENOMIC DNA]</scope>
    <source>
        <strain evidence="3 4">DSM 11827</strain>
    </source>
</reference>
<feature type="compositionally biased region" description="Polar residues" evidence="1">
    <location>
        <begin position="318"/>
        <end position="333"/>
    </location>
</feature>
<dbReference type="HOGENOM" id="CLU_496158_0_0_1"/>
<keyword evidence="4" id="KW-1185">Reference proteome</keyword>